<protein>
    <recommendedName>
        <fullName evidence="4">Amino acid transporter transmembrane domain-containing protein</fullName>
    </recommendedName>
</protein>
<evidence type="ECO:0000256" key="1">
    <source>
        <dbReference type="SAM" id="Phobius"/>
    </source>
</evidence>
<keyword evidence="1" id="KW-0812">Transmembrane</keyword>
<keyword evidence="1" id="KW-0472">Membrane</keyword>
<keyword evidence="1" id="KW-1133">Transmembrane helix</keyword>
<comment type="caution">
    <text evidence="2">The sequence shown here is derived from an EMBL/GenBank/DDBJ whole genome shotgun (WGS) entry which is preliminary data.</text>
</comment>
<evidence type="ECO:0000313" key="3">
    <source>
        <dbReference type="Proteomes" id="UP000277300"/>
    </source>
</evidence>
<evidence type="ECO:0000313" key="2">
    <source>
        <dbReference type="EMBL" id="RLN49815.1"/>
    </source>
</evidence>
<dbReference type="EMBL" id="MBDO02001263">
    <property type="protein sequence ID" value="RLN49815.1"/>
    <property type="molecule type" value="Genomic_DNA"/>
</dbReference>
<gene>
    <name evidence="2" type="ORF">BBP00_00010107</name>
</gene>
<feature type="transmembrane region" description="Helical" evidence="1">
    <location>
        <begin position="53"/>
        <end position="73"/>
    </location>
</feature>
<organism evidence="2 3">
    <name type="scientific">Phytophthora kernoviae</name>
    <dbReference type="NCBI Taxonomy" id="325452"/>
    <lineage>
        <taxon>Eukaryota</taxon>
        <taxon>Sar</taxon>
        <taxon>Stramenopiles</taxon>
        <taxon>Oomycota</taxon>
        <taxon>Peronosporomycetes</taxon>
        <taxon>Peronosporales</taxon>
        <taxon>Peronosporaceae</taxon>
        <taxon>Phytophthora</taxon>
    </lineage>
</organism>
<dbReference type="Proteomes" id="UP000277300">
    <property type="component" value="Unassembled WGS sequence"/>
</dbReference>
<sequence length="204" mass="22717">MYRMRGHPSVPSPDLTFSQVAGVFDNLSLEYGAGIVTSALQRQHNDPKHMPRVVLFTMHVTIAFSILLNPPFYLAECVLLGMHKKSEGDIENAISYADASTLAKLSVVMESFNPSERRSKMSCMSIDDAENPYYGDEDAEVAEYRGPNTIKYVLLRMAIIVVLVILPIVLKNHFSGLLDFVGSSCTSLNSIILPIAFLLKKFWN</sequence>
<dbReference type="OrthoDB" id="40134at2759"/>
<feature type="transmembrane region" description="Helical" evidence="1">
    <location>
        <begin position="176"/>
        <end position="199"/>
    </location>
</feature>
<dbReference type="AlphaFoldDB" id="A0A3F2RAN0"/>
<proteinExistence type="predicted"/>
<reference evidence="2 3" key="1">
    <citation type="submission" date="2018-07" db="EMBL/GenBank/DDBJ databases">
        <title>Genome sequencing of oomycete isolates from Chile give support for New Zealand origin for Phytophthora kernoviae and make available the first Nothophytophthora sp. genome.</title>
        <authorList>
            <person name="Studholme D.J."/>
            <person name="Sanfuentes E."/>
            <person name="Panda P."/>
            <person name="Hill R."/>
            <person name="Sambles C."/>
            <person name="Grant M."/>
            <person name="Williams N.M."/>
            <person name="Mcdougal R.L."/>
        </authorList>
    </citation>
    <scope>NUCLEOTIDE SEQUENCE [LARGE SCALE GENOMIC DNA]</scope>
    <source>
        <strain evidence="2">Chile6</strain>
    </source>
</reference>
<feature type="transmembrane region" description="Helical" evidence="1">
    <location>
        <begin position="153"/>
        <end position="170"/>
    </location>
</feature>
<name>A0A3F2RAN0_9STRA</name>
<accession>A0A3F2RAN0</accession>
<evidence type="ECO:0008006" key="4">
    <source>
        <dbReference type="Google" id="ProtNLM"/>
    </source>
</evidence>